<feature type="domain" description="Carbohydrate-binding" evidence="1">
    <location>
        <begin position="49"/>
        <end position="205"/>
    </location>
</feature>
<sequence length="730" mass="83527">MVNRIVLLVLLGLWGRMLIGQEQSPNRERFIYGVGPKPSSIQVNGVYADGEWDGLDSIQELFNHNPIDHGFAPKVTKIKMTHDGQMLFIGAWIYDGGERVIQSLQRDSDNAHWNSDSFTVVMDPINTKQHGVLFGVNAGGAELDGTLTVEASQTYYSETWDEKWYSAVGQYEDHWFVEMAIPFNSLRYNEGNERWGINFIRTDKTANFYYTWTEFPVNFNAIDLNYMGTLHWEHPPKVKNKHFFVKPYVTGFYGDGQNEESDVDVGVDVKVPITRSLYADISIHPDFSNADVDQEVVNISRFDISLPERRDFFLENNDVFSNFGNENVRPFFSRRIGLAGQQSIPIVYGGKLTGNLGKDLRIGLMNVQSASMEDVNAENNLIGAFQYRVLKRSLFKGIYINRNSIGDSAAENDSYNLGGEFSFISDNGKFSNVIMYHTSQSSGIPRGQFYGMEGSYNTKGFGTGWVFNHLNDSFRADLGFVPRTLVYNAETNELFRQGYSQVNPWMKFTFFPDKGVLNSHGLRTWHNLYFIDGKVNEQQYNLAYDAFLKNTGSFTISMNHTNIRLLYPTNFLGTAFDNLPAAKYTYWRTDISYNSDIRRQFSYNLGLNIGSFYNGSRSTFSSSANLRFAHWGNFKLSYDLNNVSLPDNYGDVTLHLLRFNSSIGFTNKLFLNSAVQYNSFNENFSIYARLQWRFSPLSDIFLIYNQNNVTDNFELLNRAIMVKATYRFGV</sequence>
<dbReference type="Proteomes" id="UP000321528">
    <property type="component" value="Unassembled WGS sequence"/>
</dbReference>
<gene>
    <name evidence="3" type="ORF">FQ019_07275</name>
</gene>
<name>A0ABY3KUV1_9FLAO</name>
<dbReference type="InterPro" id="IPR045670">
    <property type="entry name" value="DUF5916"/>
</dbReference>
<keyword evidence="4" id="KW-1185">Reference proteome</keyword>
<dbReference type="SUPFAM" id="SSF49344">
    <property type="entry name" value="CBD9-like"/>
    <property type="match status" value="1"/>
</dbReference>
<dbReference type="Pfam" id="PF06452">
    <property type="entry name" value="CBM9_1"/>
    <property type="match status" value="1"/>
</dbReference>
<dbReference type="Pfam" id="PF19313">
    <property type="entry name" value="DUF5916"/>
    <property type="match status" value="1"/>
</dbReference>
<evidence type="ECO:0000259" key="2">
    <source>
        <dbReference type="Pfam" id="PF19313"/>
    </source>
</evidence>
<reference evidence="3 4" key="1">
    <citation type="submission" date="2019-07" db="EMBL/GenBank/DDBJ databases">
        <title>Draft genome of two Muricauda strains isolated from deep sea.</title>
        <authorList>
            <person name="Sun C."/>
        </authorList>
    </citation>
    <scope>NUCLEOTIDE SEQUENCE [LARGE SCALE GENOMIC DNA]</scope>
    <source>
        <strain evidence="3 4">NH166</strain>
    </source>
</reference>
<evidence type="ECO:0000313" key="4">
    <source>
        <dbReference type="Proteomes" id="UP000321528"/>
    </source>
</evidence>
<dbReference type="RefSeq" id="WP_147378554.1">
    <property type="nucleotide sequence ID" value="NZ_QXFJ01000017.1"/>
</dbReference>
<proteinExistence type="predicted"/>
<dbReference type="InterPro" id="IPR010502">
    <property type="entry name" value="Carb-bd_dom_fam9"/>
</dbReference>
<protein>
    <submittedName>
        <fullName evidence="3">Carbohydrate binding family 9 domain-containing protein</fullName>
    </submittedName>
</protein>
<organism evidence="3 4">
    <name type="scientific">Flagellimonas aequoris</name>
    <dbReference type="NCBI Taxonomy" id="2306997"/>
    <lineage>
        <taxon>Bacteria</taxon>
        <taxon>Pseudomonadati</taxon>
        <taxon>Bacteroidota</taxon>
        <taxon>Flavobacteriia</taxon>
        <taxon>Flavobacteriales</taxon>
        <taxon>Flavobacteriaceae</taxon>
        <taxon>Flagellimonas</taxon>
    </lineage>
</organism>
<comment type="caution">
    <text evidence="3">The sequence shown here is derived from an EMBL/GenBank/DDBJ whole genome shotgun (WGS) entry which is preliminary data.</text>
</comment>
<feature type="domain" description="DUF5916" evidence="2">
    <location>
        <begin position="245"/>
        <end position="342"/>
    </location>
</feature>
<evidence type="ECO:0000313" key="3">
    <source>
        <dbReference type="EMBL" id="TXK03134.1"/>
    </source>
</evidence>
<accession>A0ABY3KUV1</accession>
<dbReference type="Gene3D" id="2.60.40.1190">
    <property type="match status" value="1"/>
</dbReference>
<dbReference type="EMBL" id="VNWL01000016">
    <property type="protein sequence ID" value="TXK03134.1"/>
    <property type="molecule type" value="Genomic_DNA"/>
</dbReference>
<evidence type="ECO:0000259" key="1">
    <source>
        <dbReference type="Pfam" id="PF06452"/>
    </source>
</evidence>
<dbReference type="CDD" id="cd09618">
    <property type="entry name" value="CBM9_like_2"/>
    <property type="match status" value="1"/>
</dbReference>